<dbReference type="RefSeq" id="WP_055536206.1">
    <property type="nucleotide sequence ID" value="NZ_CP023695.1"/>
</dbReference>
<sequence>MNPALTRAVTFGAGLLLCAAPLTAAHALDTPSDGTGKGAAHESAPRPTLNAKATVKSVKAWQQFRVHGSSTRLRAGTRVTLQQLQHKKWVSLPIRMNTARNHTYNLRVKLGIKGLNKVRVVGGGAVSNVVQVTVR</sequence>
<dbReference type="Proteomes" id="UP000326553">
    <property type="component" value="Chromosome"/>
</dbReference>
<dbReference type="OrthoDB" id="4248424at2"/>
<evidence type="ECO:0000256" key="1">
    <source>
        <dbReference type="SAM" id="SignalP"/>
    </source>
</evidence>
<dbReference type="EMBL" id="CP023695">
    <property type="protein sequence ID" value="QEV16695.1"/>
    <property type="molecule type" value="Genomic_DNA"/>
</dbReference>
<feature type="chain" id="PRO_5039454527" evidence="1">
    <location>
        <begin position="25"/>
        <end position="135"/>
    </location>
</feature>
<evidence type="ECO:0000313" key="2">
    <source>
        <dbReference type="EMBL" id="QEV16695.1"/>
    </source>
</evidence>
<proteinExistence type="predicted"/>
<dbReference type="AlphaFoldDB" id="A0A5J6HHZ1"/>
<organism evidence="2 3">
    <name type="scientific">Streptomyces alboniger</name>
    <dbReference type="NCBI Taxonomy" id="132473"/>
    <lineage>
        <taxon>Bacteria</taxon>
        <taxon>Bacillati</taxon>
        <taxon>Actinomycetota</taxon>
        <taxon>Actinomycetes</taxon>
        <taxon>Kitasatosporales</taxon>
        <taxon>Streptomycetaceae</taxon>
        <taxon>Streptomyces</taxon>
        <taxon>Streptomyces aurantiacus group</taxon>
    </lineage>
</organism>
<feature type="signal peptide" evidence="1">
    <location>
        <begin position="1"/>
        <end position="24"/>
    </location>
</feature>
<evidence type="ECO:0000313" key="3">
    <source>
        <dbReference type="Proteomes" id="UP000326553"/>
    </source>
</evidence>
<keyword evidence="3" id="KW-1185">Reference proteome</keyword>
<gene>
    <name evidence="2" type="ORF">CP975_03525</name>
</gene>
<reference evidence="2 3" key="1">
    <citation type="submission" date="2017-09" db="EMBL/GenBank/DDBJ databases">
        <authorList>
            <person name="Lee N."/>
            <person name="Cho B.-K."/>
        </authorList>
    </citation>
    <scope>NUCLEOTIDE SEQUENCE [LARGE SCALE GENOMIC DNA]</scope>
    <source>
        <strain evidence="2 3">ATCC 12461</strain>
    </source>
</reference>
<name>A0A5J6HHZ1_STRAD</name>
<accession>A0A5J6HHZ1</accession>
<protein>
    <submittedName>
        <fullName evidence="2">Uncharacterized protein</fullName>
    </submittedName>
</protein>
<dbReference type="KEGG" id="salw:CP975_03525"/>
<keyword evidence="1" id="KW-0732">Signal</keyword>